<proteinExistence type="predicted"/>
<sequence length="196" mass="22462">MDIERNTCTVRGNTIFFGPDIINRLYGLPSPEDVEFQRFLNPPDMDVICRHQKLCPFGMGHADPNGKRVWFQQRNLSAMAKCRIKKSIRSLYYRSTITKLISIYENALPVDIATFMPSNMGLSTLRALGPNDAEAPHPPPQNHQPPAWLTNLHAQLGRIEENMDNMSMQQLQMRDELATIHTMQTELLFYSTSTIR</sequence>
<accession>A0ABS8RXV2</accession>
<keyword evidence="2" id="KW-1185">Reference proteome</keyword>
<evidence type="ECO:0000313" key="1">
    <source>
        <dbReference type="EMBL" id="MCD7451568.1"/>
    </source>
</evidence>
<comment type="caution">
    <text evidence="1">The sequence shown here is derived from an EMBL/GenBank/DDBJ whole genome shotgun (WGS) entry which is preliminary data.</text>
</comment>
<reference evidence="1 2" key="1">
    <citation type="journal article" date="2021" name="BMC Genomics">
        <title>Datura genome reveals duplications of psychoactive alkaloid biosynthetic genes and high mutation rate following tissue culture.</title>
        <authorList>
            <person name="Rajewski A."/>
            <person name="Carter-House D."/>
            <person name="Stajich J."/>
            <person name="Litt A."/>
        </authorList>
    </citation>
    <scope>NUCLEOTIDE SEQUENCE [LARGE SCALE GENOMIC DNA]</scope>
    <source>
        <strain evidence="1">AR-01</strain>
    </source>
</reference>
<dbReference type="Proteomes" id="UP000823775">
    <property type="component" value="Unassembled WGS sequence"/>
</dbReference>
<organism evidence="1 2">
    <name type="scientific">Datura stramonium</name>
    <name type="common">Jimsonweed</name>
    <name type="synonym">Common thornapple</name>
    <dbReference type="NCBI Taxonomy" id="4076"/>
    <lineage>
        <taxon>Eukaryota</taxon>
        <taxon>Viridiplantae</taxon>
        <taxon>Streptophyta</taxon>
        <taxon>Embryophyta</taxon>
        <taxon>Tracheophyta</taxon>
        <taxon>Spermatophyta</taxon>
        <taxon>Magnoliopsida</taxon>
        <taxon>eudicotyledons</taxon>
        <taxon>Gunneridae</taxon>
        <taxon>Pentapetalae</taxon>
        <taxon>asterids</taxon>
        <taxon>lamiids</taxon>
        <taxon>Solanales</taxon>
        <taxon>Solanaceae</taxon>
        <taxon>Solanoideae</taxon>
        <taxon>Datureae</taxon>
        <taxon>Datura</taxon>
    </lineage>
</organism>
<protein>
    <submittedName>
        <fullName evidence="1">Uncharacterized protein</fullName>
    </submittedName>
</protein>
<dbReference type="EMBL" id="JACEIK010000174">
    <property type="protein sequence ID" value="MCD7451568.1"/>
    <property type="molecule type" value="Genomic_DNA"/>
</dbReference>
<gene>
    <name evidence="1" type="ORF">HAX54_012623</name>
</gene>
<evidence type="ECO:0000313" key="2">
    <source>
        <dbReference type="Proteomes" id="UP000823775"/>
    </source>
</evidence>
<name>A0ABS8RXV2_DATST</name>